<evidence type="ECO:0000313" key="2">
    <source>
        <dbReference type="EMBL" id="SPJ23545.1"/>
    </source>
</evidence>
<reference evidence="2 3" key="1">
    <citation type="submission" date="2018-03" db="EMBL/GenBank/DDBJ databases">
        <authorList>
            <person name="Keele B.F."/>
        </authorList>
    </citation>
    <scope>NUCLEOTIDE SEQUENCE [LARGE SCALE GENOMIC DNA]</scope>
    <source>
        <strain evidence="2 3">CECT 8504</strain>
    </source>
</reference>
<dbReference type="RefSeq" id="WP_108893368.1">
    <property type="nucleotide sequence ID" value="NZ_ONZF01000002.1"/>
</dbReference>
<dbReference type="Proteomes" id="UP000244912">
    <property type="component" value="Unassembled WGS sequence"/>
</dbReference>
<accession>A0A2R8BTT7</accession>
<feature type="chain" id="PRO_5015312242" evidence="1">
    <location>
        <begin position="23"/>
        <end position="81"/>
    </location>
</feature>
<organism evidence="2 3">
    <name type="scientific">Palleronia abyssalis</name>
    <dbReference type="NCBI Taxonomy" id="1501240"/>
    <lineage>
        <taxon>Bacteria</taxon>
        <taxon>Pseudomonadati</taxon>
        <taxon>Pseudomonadota</taxon>
        <taxon>Alphaproteobacteria</taxon>
        <taxon>Rhodobacterales</taxon>
        <taxon>Roseobacteraceae</taxon>
        <taxon>Palleronia</taxon>
    </lineage>
</organism>
<gene>
    <name evidence="2" type="ORF">PAA8504_01357</name>
</gene>
<protein>
    <submittedName>
        <fullName evidence="2">Uncharacterized protein</fullName>
    </submittedName>
</protein>
<name>A0A2R8BTT7_9RHOB</name>
<keyword evidence="1" id="KW-0732">Signal</keyword>
<keyword evidence="3" id="KW-1185">Reference proteome</keyword>
<sequence length="81" mass="8492">MRLVIGLSAMAVLAGCLPPATPLNVTVAQEVAFYGFDVDPADLTSKEAAVLYLTLADASNEGYLKTRRALGAHLADMVPSQ</sequence>
<proteinExistence type="predicted"/>
<feature type="signal peptide" evidence="1">
    <location>
        <begin position="1"/>
        <end position="22"/>
    </location>
</feature>
<dbReference type="PROSITE" id="PS51257">
    <property type="entry name" value="PROKAR_LIPOPROTEIN"/>
    <property type="match status" value="1"/>
</dbReference>
<dbReference type="EMBL" id="ONZF01000002">
    <property type="protein sequence ID" value="SPJ23545.1"/>
    <property type="molecule type" value="Genomic_DNA"/>
</dbReference>
<dbReference type="AlphaFoldDB" id="A0A2R8BTT7"/>
<evidence type="ECO:0000313" key="3">
    <source>
        <dbReference type="Proteomes" id="UP000244912"/>
    </source>
</evidence>
<evidence type="ECO:0000256" key="1">
    <source>
        <dbReference type="SAM" id="SignalP"/>
    </source>
</evidence>